<gene>
    <name evidence="1" type="ORF">JI435_405720</name>
</gene>
<proteinExistence type="predicted"/>
<reference evidence="2" key="1">
    <citation type="journal article" date="2021" name="BMC Genomics">
        <title>Chromosome-level genome assembly and manually-curated proteome of model necrotroph Parastagonospora nodorum Sn15 reveals a genome-wide trove of candidate effector homologs, and redundancy of virulence-related functions within an accessory chromosome.</title>
        <authorList>
            <person name="Bertazzoni S."/>
            <person name="Jones D.A.B."/>
            <person name="Phan H.T."/>
            <person name="Tan K.-C."/>
            <person name="Hane J.K."/>
        </authorList>
    </citation>
    <scope>NUCLEOTIDE SEQUENCE [LARGE SCALE GENOMIC DNA]</scope>
    <source>
        <strain evidence="2">SN15 / ATCC MYA-4574 / FGSC 10173)</strain>
    </source>
</reference>
<protein>
    <submittedName>
        <fullName evidence="1">Uncharacterized protein</fullName>
    </submittedName>
</protein>
<dbReference type="Proteomes" id="UP000663193">
    <property type="component" value="Chromosome 4"/>
</dbReference>
<dbReference type="EMBL" id="CP069026">
    <property type="protein sequence ID" value="QRC94381.1"/>
    <property type="molecule type" value="Genomic_DNA"/>
</dbReference>
<accession>A0A7U2HZH9</accession>
<keyword evidence="2" id="KW-1185">Reference proteome</keyword>
<dbReference type="VEuPathDB" id="FungiDB:JI435_405720"/>
<evidence type="ECO:0000313" key="2">
    <source>
        <dbReference type="Proteomes" id="UP000663193"/>
    </source>
</evidence>
<evidence type="ECO:0000313" key="1">
    <source>
        <dbReference type="EMBL" id="QRC94381.1"/>
    </source>
</evidence>
<dbReference type="AlphaFoldDB" id="A0A7U2HZH9"/>
<sequence>MRRAYHFLSRNTLNAKTVDTIDIHPGLLLHEMRCRNRMLRPISHTSRHLCQTRPLSYRNFLLHRPVQFPINRCLPIII</sequence>
<organism evidence="1 2">
    <name type="scientific">Phaeosphaeria nodorum (strain SN15 / ATCC MYA-4574 / FGSC 10173)</name>
    <name type="common">Glume blotch fungus</name>
    <name type="synonym">Parastagonospora nodorum</name>
    <dbReference type="NCBI Taxonomy" id="321614"/>
    <lineage>
        <taxon>Eukaryota</taxon>
        <taxon>Fungi</taxon>
        <taxon>Dikarya</taxon>
        <taxon>Ascomycota</taxon>
        <taxon>Pezizomycotina</taxon>
        <taxon>Dothideomycetes</taxon>
        <taxon>Pleosporomycetidae</taxon>
        <taxon>Pleosporales</taxon>
        <taxon>Pleosporineae</taxon>
        <taxon>Phaeosphaeriaceae</taxon>
        <taxon>Parastagonospora</taxon>
    </lineage>
</organism>
<name>A0A7U2HZH9_PHANO</name>